<dbReference type="Proteomes" id="UP000183868">
    <property type="component" value="Chromosome"/>
</dbReference>
<dbReference type="InterPro" id="IPR038740">
    <property type="entry name" value="BioF2-like_GNAT_dom"/>
</dbReference>
<reference evidence="3 4" key="1">
    <citation type="submission" date="2011-09" db="EMBL/GenBank/DDBJ databases">
        <title>The permanent draft genome of Caldithrix abyssi DSM 13497.</title>
        <authorList>
            <consortium name="US DOE Joint Genome Institute (JGI-PGF)"/>
            <person name="Lucas S."/>
            <person name="Han J."/>
            <person name="Lapidus A."/>
            <person name="Bruce D."/>
            <person name="Goodwin L."/>
            <person name="Pitluck S."/>
            <person name="Peters L."/>
            <person name="Kyrpides N."/>
            <person name="Mavromatis K."/>
            <person name="Ivanova N."/>
            <person name="Mikhailova N."/>
            <person name="Chertkov O."/>
            <person name="Detter J.C."/>
            <person name="Tapia R."/>
            <person name="Han C."/>
            <person name="Land M."/>
            <person name="Hauser L."/>
            <person name="Markowitz V."/>
            <person name="Cheng J.-F."/>
            <person name="Hugenholtz P."/>
            <person name="Woyke T."/>
            <person name="Wu D."/>
            <person name="Spring S."/>
            <person name="Brambilla E."/>
            <person name="Klenk H.-P."/>
            <person name="Eisen J.A."/>
        </authorList>
    </citation>
    <scope>NUCLEOTIDE SEQUENCE [LARGE SCALE GENOMIC DNA]</scope>
    <source>
        <strain evidence="3 4">DSM 13497</strain>
    </source>
</reference>
<dbReference type="Gene3D" id="3.40.630.30">
    <property type="match status" value="1"/>
</dbReference>
<dbReference type="Pfam" id="PF13480">
    <property type="entry name" value="Acetyltransf_6"/>
    <property type="match status" value="1"/>
</dbReference>
<dbReference type="GO" id="GO:0016740">
    <property type="term" value="F:transferase activity"/>
    <property type="evidence" value="ECO:0007669"/>
    <property type="project" value="UniProtKB-KW"/>
</dbReference>
<dbReference type="AlphaFoldDB" id="H1XXC4"/>
<dbReference type="HOGENOM" id="CLU_046277_3_0_0"/>
<organism evidence="3 4">
    <name type="scientific">Caldithrix abyssi DSM 13497</name>
    <dbReference type="NCBI Taxonomy" id="880073"/>
    <lineage>
        <taxon>Bacteria</taxon>
        <taxon>Pseudomonadati</taxon>
        <taxon>Calditrichota</taxon>
        <taxon>Calditrichia</taxon>
        <taxon>Calditrichales</taxon>
        <taxon>Calditrichaceae</taxon>
        <taxon>Caldithrix</taxon>
    </lineage>
</organism>
<reference evidence="2 5" key="2">
    <citation type="submission" date="2016-11" db="EMBL/GenBank/DDBJ databases">
        <title>Genomic analysis of Caldithrix abyssi and proposal of a novel bacterial phylum Caldithrichaeota.</title>
        <authorList>
            <person name="Kublanov I."/>
            <person name="Sigalova O."/>
            <person name="Gavrilov S."/>
            <person name="Lebedinsky A."/>
            <person name="Ivanova N."/>
            <person name="Daum C."/>
            <person name="Reddy T."/>
            <person name="Klenk H.P."/>
            <person name="Goker M."/>
            <person name="Reva O."/>
            <person name="Miroshnichenko M."/>
            <person name="Kyprides N."/>
            <person name="Woyke T."/>
            <person name="Gelfand M."/>
        </authorList>
    </citation>
    <scope>NUCLEOTIDE SEQUENCE [LARGE SCALE GENOMIC DNA]</scope>
    <source>
        <strain evidence="2 5">LF13</strain>
    </source>
</reference>
<protein>
    <submittedName>
        <fullName evidence="2">Acetyltransferase involved in cellulose biosynthesis, CelD/BcsL family</fullName>
    </submittedName>
</protein>
<gene>
    <name evidence="2" type="ORF">Cabys_1093</name>
    <name evidence="3" type="ORF">Calab_2299</name>
</gene>
<evidence type="ECO:0000313" key="4">
    <source>
        <dbReference type="Proteomes" id="UP000004671"/>
    </source>
</evidence>
<dbReference type="SUPFAM" id="SSF55729">
    <property type="entry name" value="Acyl-CoA N-acyltransferases (Nat)"/>
    <property type="match status" value="1"/>
</dbReference>
<name>H1XXC4_CALAY</name>
<dbReference type="OrthoDB" id="213519at2"/>
<accession>H1XXC4</accession>
<dbReference type="RefSeq" id="WP_006929096.1">
    <property type="nucleotide sequence ID" value="NZ_CM001402.1"/>
</dbReference>
<dbReference type="KEGG" id="caby:Cabys_1093"/>
<dbReference type="Proteomes" id="UP000004671">
    <property type="component" value="Chromosome"/>
</dbReference>
<dbReference type="EMBL" id="CM001402">
    <property type="protein sequence ID" value="EHO41909.1"/>
    <property type="molecule type" value="Genomic_DNA"/>
</dbReference>
<dbReference type="PaxDb" id="880073-Calab_2299"/>
<sequence length="372" mass="43927">MNLIQYHFNELDKLKSKWAELHAKSDASNPFTSFEWINIWLGHFLNDESACQVHVVLDDREEVVGIIPLVNIHEKHTGVTFKGLSFAANSHSFRTRLLVLPEKKQEIIKFWLEAVCQNQYFDYLRFKEFLYDETVVNILKDKKLRFSLEEPKQPPYLDLEGDWESYFGGLRGHFRRNLRRRLRNAEKEYGKIEYRVFDGSDEELDAFVLQGLKLEASGWKGKQGSAILKSQTVKDFYFDVAHNFFKRGLLHLGGLYFGERLVAFNFSIIYDQVFYLLKVAYDESVAKFSPGQIMTYLLLKRLFEQKLKRFDFLGPAMPWKLEWTGQFNQHSTLYIYGNTFKGSYLYTLNSKLLPALRKIEFLKKLKQKIIKR</sequence>
<dbReference type="eggNOG" id="COG5653">
    <property type="taxonomic scope" value="Bacteria"/>
</dbReference>
<evidence type="ECO:0000313" key="5">
    <source>
        <dbReference type="Proteomes" id="UP000183868"/>
    </source>
</evidence>
<evidence type="ECO:0000313" key="2">
    <source>
        <dbReference type="EMBL" id="APF17842.1"/>
    </source>
</evidence>
<dbReference type="EMBL" id="CP018099">
    <property type="protein sequence ID" value="APF17842.1"/>
    <property type="molecule type" value="Genomic_DNA"/>
</dbReference>
<proteinExistence type="predicted"/>
<keyword evidence="4" id="KW-1185">Reference proteome</keyword>
<dbReference type="InterPro" id="IPR016181">
    <property type="entry name" value="Acyl_CoA_acyltransferase"/>
</dbReference>
<dbReference type="STRING" id="880073.Cabys_1093"/>
<dbReference type="InParanoid" id="H1XXC4"/>
<evidence type="ECO:0000313" key="3">
    <source>
        <dbReference type="EMBL" id="EHO41909.1"/>
    </source>
</evidence>
<keyword evidence="2" id="KW-0808">Transferase</keyword>
<evidence type="ECO:0000259" key="1">
    <source>
        <dbReference type="Pfam" id="PF13480"/>
    </source>
</evidence>
<feature type="domain" description="BioF2-like acetyltransferase" evidence="1">
    <location>
        <begin position="173"/>
        <end position="320"/>
    </location>
</feature>